<dbReference type="VEuPathDB" id="FungiDB:ASPZODRAFT_16631"/>
<dbReference type="OrthoDB" id="1862401at2759"/>
<dbReference type="EMBL" id="KV878343">
    <property type="protein sequence ID" value="OJJ46035.1"/>
    <property type="molecule type" value="Genomic_DNA"/>
</dbReference>
<name>A0A1L9SFI1_9EURO</name>
<reference evidence="2" key="1">
    <citation type="journal article" date="2017" name="Genome Biol.">
        <title>Comparative genomics reveals high biological diversity and specific adaptations in the industrially and medically important fungal genus Aspergillus.</title>
        <authorList>
            <person name="de Vries R.P."/>
            <person name="Riley R."/>
            <person name="Wiebenga A."/>
            <person name="Aguilar-Osorio G."/>
            <person name="Amillis S."/>
            <person name="Uchima C.A."/>
            <person name="Anderluh G."/>
            <person name="Asadollahi M."/>
            <person name="Askin M."/>
            <person name="Barry K."/>
            <person name="Battaglia E."/>
            <person name="Bayram O."/>
            <person name="Benocci T."/>
            <person name="Braus-Stromeyer S.A."/>
            <person name="Caldana C."/>
            <person name="Canovas D."/>
            <person name="Cerqueira G.C."/>
            <person name="Chen F."/>
            <person name="Chen W."/>
            <person name="Choi C."/>
            <person name="Clum A."/>
            <person name="Dos Santos R.A."/>
            <person name="Damasio A.R."/>
            <person name="Diallinas G."/>
            <person name="Emri T."/>
            <person name="Fekete E."/>
            <person name="Flipphi M."/>
            <person name="Freyberg S."/>
            <person name="Gallo A."/>
            <person name="Gournas C."/>
            <person name="Habgood R."/>
            <person name="Hainaut M."/>
            <person name="Harispe M.L."/>
            <person name="Henrissat B."/>
            <person name="Hilden K.S."/>
            <person name="Hope R."/>
            <person name="Hossain A."/>
            <person name="Karabika E."/>
            <person name="Karaffa L."/>
            <person name="Karanyi Z."/>
            <person name="Krasevec N."/>
            <person name="Kuo A."/>
            <person name="Kusch H."/>
            <person name="LaButti K."/>
            <person name="Lagendijk E.L."/>
            <person name="Lapidus A."/>
            <person name="Levasseur A."/>
            <person name="Lindquist E."/>
            <person name="Lipzen A."/>
            <person name="Logrieco A.F."/>
            <person name="MacCabe A."/>
            <person name="Maekelae M.R."/>
            <person name="Malavazi I."/>
            <person name="Melin P."/>
            <person name="Meyer V."/>
            <person name="Mielnichuk N."/>
            <person name="Miskei M."/>
            <person name="Molnar A.P."/>
            <person name="Mule G."/>
            <person name="Ngan C.Y."/>
            <person name="Orejas M."/>
            <person name="Orosz E."/>
            <person name="Ouedraogo J.P."/>
            <person name="Overkamp K.M."/>
            <person name="Park H.-S."/>
            <person name="Perrone G."/>
            <person name="Piumi F."/>
            <person name="Punt P.J."/>
            <person name="Ram A.F."/>
            <person name="Ramon A."/>
            <person name="Rauscher S."/>
            <person name="Record E."/>
            <person name="Riano-Pachon D.M."/>
            <person name="Robert V."/>
            <person name="Roehrig J."/>
            <person name="Ruller R."/>
            <person name="Salamov A."/>
            <person name="Salih N.S."/>
            <person name="Samson R.A."/>
            <person name="Sandor E."/>
            <person name="Sanguinetti M."/>
            <person name="Schuetze T."/>
            <person name="Sepcic K."/>
            <person name="Shelest E."/>
            <person name="Sherlock G."/>
            <person name="Sophianopoulou V."/>
            <person name="Squina F.M."/>
            <person name="Sun H."/>
            <person name="Susca A."/>
            <person name="Todd R.B."/>
            <person name="Tsang A."/>
            <person name="Unkles S.E."/>
            <person name="van de Wiele N."/>
            <person name="van Rossen-Uffink D."/>
            <person name="Oliveira J.V."/>
            <person name="Vesth T.C."/>
            <person name="Visser J."/>
            <person name="Yu J.-H."/>
            <person name="Zhou M."/>
            <person name="Andersen M.R."/>
            <person name="Archer D.B."/>
            <person name="Baker S.E."/>
            <person name="Benoit I."/>
            <person name="Brakhage A.A."/>
            <person name="Braus G.H."/>
            <person name="Fischer R."/>
            <person name="Frisvad J.C."/>
            <person name="Goldman G.H."/>
            <person name="Houbraken J."/>
            <person name="Oakley B."/>
            <person name="Pocsi I."/>
            <person name="Scazzocchio C."/>
            <person name="Seiboth B."/>
            <person name="vanKuyk P.A."/>
            <person name="Wortman J."/>
            <person name="Dyer P.S."/>
            <person name="Grigoriev I.V."/>
        </authorList>
    </citation>
    <scope>NUCLEOTIDE SEQUENCE [LARGE SCALE GENOMIC DNA]</scope>
    <source>
        <strain evidence="2">CBS 506.65</strain>
    </source>
</reference>
<evidence type="ECO:0000313" key="1">
    <source>
        <dbReference type="EMBL" id="OJJ46035.1"/>
    </source>
</evidence>
<keyword evidence="2" id="KW-1185">Reference proteome</keyword>
<sequence length="177" mass="19737">MDVLNGVLGVCIEGARREAVIDISFPSRRLLMAYNFRRSLAFPPDHHLGNSVNGVRVNLQPLDYSQVQVQQRQGQESRSQTPDWSRMGLRFGEAIGSSSRHLSVYGLDFGPEIGQIENFEIVTLAADGTCTIMPETKHIHLATGKALWDVRIALLSAVMDCFENNPLIGWLEENDDI</sequence>
<dbReference type="Proteomes" id="UP000184188">
    <property type="component" value="Unassembled WGS sequence"/>
</dbReference>
<dbReference type="AlphaFoldDB" id="A0A1L9SFI1"/>
<dbReference type="RefSeq" id="XP_022580545.1">
    <property type="nucleotide sequence ID" value="XM_022726751.1"/>
</dbReference>
<protein>
    <submittedName>
        <fullName evidence="1">Uncharacterized protein</fullName>
    </submittedName>
</protein>
<dbReference type="STRING" id="1073090.A0A1L9SFI1"/>
<evidence type="ECO:0000313" key="2">
    <source>
        <dbReference type="Proteomes" id="UP000184188"/>
    </source>
</evidence>
<dbReference type="InterPro" id="IPR023213">
    <property type="entry name" value="CAT-like_dom_sf"/>
</dbReference>
<gene>
    <name evidence="1" type="ORF">ASPZODRAFT_16631</name>
</gene>
<accession>A0A1L9SFI1</accession>
<dbReference type="GeneID" id="34613215"/>
<dbReference type="Gene3D" id="3.30.559.10">
    <property type="entry name" value="Chloramphenicol acetyltransferase-like domain"/>
    <property type="match status" value="1"/>
</dbReference>
<proteinExistence type="predicted"/>
<organism evidence="1 2">
    <name type="scientific">Penicilliopsis zonata CBS 506.65</name>
    <dbReference type="NCBI Taxonomy" id="1073090"/>
    <lineage>
        <taxon>Eukaryota</taxon>
        <taxon>Fungi</taxon>
        <taxon>Dikarya</taxon>
        <taxon>Ascomycota</taxon>
        <taxon>Pezizomycotina</taxon>
        <taxon>Eurotiomycetes</taxon>
        <taxon>Eurotiomycetidae</taxon>
        <taxon>Eurotiales</taxon>
        <taxon>Aspergillaceae</taxon>
        <taxon>Penicilliopsis</taxon>
    </lineage>
</organism>